<organism evidence="1 2">
    <name type="scientific">Paludibacterium paludis</name>
    <dbReference type="NCBI Taxonomy" id="1225769"/>
    <lineage>
        <taxon>Bacteria</taxon>
        <taxon>Pseudomonadati</taxon>
        <taxon>Pseudomonadota</taxon>
        <taxon>Betaproteobacteria</taxon>
        <taxon>Neisseriales</taxon>
        <taxon>Chromobacteriaceae</taxon>
        <taxon>Paludibacterium</taxon>
    </lineage>
</organism>
<dbReference type="EMBL" id="BMYX01000001">
    <property type="protein sequence ID" value="GGY05304.1"/>
    <property type="molecule type" value="Genomic_DNA"/>
</dbReference>
<proteinExistence type="predicted"/>
<evidence type="ECO:0000313" key="1">
    <source>
        <dbReference type="EMBL" id="GGY05304.1"/>
    </source>
</evidence>
<reference evidence="1" key="2">
    <citation type="submission" date="2020-09" db="EMBL/GenBank/DDBJ databases">
        <authorList>
            <person name="Sun Q."/>
            <person name="Kim S."/>
        </authorList>
    </citation>
    <scope>NUCLEOTIDE SEQUENCE</scope>
    <source>
        <strain evidence="1">KCTC 32182</strain>
    </source>
</reference>
<sequence>MTTHWIVTNREVVLRDDKEVVNEDSVETLPTFRIAKFVVPALLDPTDDDLRAAVTFVTDKADANYLPSYGGSSDDLPGTAQLFSSVYQAMRQSAEGKGDTLCFLHGFNHSWIDSLRHLVKLSQVYTDPVDSPVSQIIYFSWPSTGRRSDYSHDQITALNSGGVLARLFLKAGAFYKVNFGGPKPLPYCGRRLHLAVHSLGTQVLESFCHIAGGYDGMRLSLFNEILLFNADSDWTDLDQGKPLSHLNELAERVHVYSNHHDETLWVSETTKHSSKRLGRHGPKDINAVPPRTLVVDTTKTLPPAPLTQLHLDRFAEVAQRIHDINDLSTESRQAIVHHWGYLFRSDVVNDIKAVLRGESAREIGNRIPERSDLYSLR</sequence>
<dbReference type="InterPro" id="IPR010297">
    <property type="entry name" value="DUF900_hydrolase"/>
</dbReference>
<accession>A0A918NYF2</accession>
<protein>
    <recommendedName>
        <fullName evidence="3">Alpha/beta hydrolase family protein DUF900</fullName>
    </recommendedName>
</protein>
<keyword evidence="2" id="KW-1185">Reference proteome</keyword>
<dbReference type="Proteomes" id="UP000645257">
    <property type="component" value="Unassembled WGS sequence"/>
</dbReference>
<dbReference type="Pfam" id="PF05990">
    <property type="entry name" value="DUF900"/>
    <property type="match status" value="1"/>
</dbReference>
<evidence type="ECO:0008006" key="3">
    <source>
        <dbReference type="Google" id="ProtNLM"/>
    </source>
</evidence>
<name>A0A918NYF2_9NEIS</name>
<reference evidence="1" key="1">
    <citation type="journal article" date="2014" name="Int. J. Syst. Evol. Microbiol.">
        <title>Complete genome sequence of Corynebacterium casei LMG S-19264T (=DSM 44701T), isolated from a smear-ripened cheese.</title>
        <authorList>
            <consortium name="US DOE Joint Genome Institute (JGI-PGF)"/>
            <person name="Walter F."/>
            <person name="Albersmeier A."/>
            <person name="Kalinowski J."/>
            <person name="Ruckert C."/>
        </authorList>
    </citation>
    <scope>NUCLEOTIDE SEQUENCE</scope>
    <source>
        <strain evidence="1">KCTC 32182</strain>
    </source>
</reference>
<dbReference type="RefSeq" id="WP_189530735.1">
    <property type="nucleotide sequence ID" value="NZ_BMYX01000001.1"/>
</dbReference>
<evidence type="ECO:0000313" key="2">
    <source>
        <dbReference type="Proteomes" id="UP000645257"/>
    </source>
</evidence>
<dbReference type="AlphaFoldDB" id="A0A918NYF2"/>
<gene>
    <name evidence="1" type="ORF">GCM10011289_04860</name>
</gene>
<comment type="caution">
    <text evidence="1">The sequence shown here is derived from an EMBL/GenBank/DDBJ whole genome shotgun (WGS) entry which is preliminary data.</text>
</comment>